<comment type="caution">
    <text evidence="2">The sequence shown here is derived from an EMBL/GenBank/DDBJ whole genome shotgun (WGS) entry which is preliminary data.</text>
</comment>
<reference evidence="2 3" key="1">
    <citation type="submission" date="2018-06" db="EMBL/GenBank/DDBJ databases">
        <title>Extensive metabolic versatility and redundancy in microbially diverse, dynamic hydrothermal sediments.</title>
        <authorList>
            <person name="Dombrowski N."/>
            <person name="Teske A."/>
            <person name="Baker B.J."/>
        </authorList>
    </citation>
    <scope>NUCLEOTIDE SEQUENCE [LARGE SCALE GENOMIC DNA]</scope>
    <source>
        <strain evidence="2">B9_G13</strain>
    </source>
</reference>
<evidence type="ECO:0000256" key="1">
    <source>
        <dbReference type="SAM" id="Coils"/>
    </source>
</evidence>
<keyword evidence="1" id="KW-0175">Coiled coil</keyword>
<protein>
    <recommendedName>
        <fullName evidence="4">DUF5320 domain-containing protein</fullName>
    </recommendedName>
</protein>
<feature type="coiled-coil region" evidence="1">
    <location>
        <begin position="62"/>
        <end position="103"/>
    </location>
</feature>
<dbReference type="EMBL" id="QMWO01000080">
    <property type="protein sequence ID" value="RLG69424.1"/>
    <property type="molecule type" value="Genomic_DNA"/>
</dbReference>
<dbReference type="AlphaFoldDB" id="A0A497JFH2"/>
<sequence>MPFGYGRGFRWMYYATGMPGWMRYNAGYGNYWRCWRFPWLPRGWWTGAYGPVQWTPQGPQIASDNQSMQAQLEEQAKAIEQEIANLQNELAEIRKRIEELNKGEK</sequence>
<name>A0A497JFH2_9ARCH</name>
<dbReference type="Proteomes" id="UP000277633">
    <property type="component" value="Unassembled WGS sequence"/>
</dbReference>
<organism evidence="2 3">
    <name type="scientific">Candidatus Iainarchaeum sp</name>
    <dbReference type="NCBI Taxonomy" id="3101447"/>
    <lineage>
        <taxon>Archaea</taxon>
        <taxon>Candidatus Iainarchaeota</taxon>
        <taxon>Candidatus Iainarchaeia</taxon>
        <taxon>Candidatus Iainarchaeales</taxon>
        <taxon>Candidatus Iainarchaeaceae</taxon>
        <taxon>Candidatus Iainarchaeum</taxon>
    </lineage>
</organism>
<accession>A0A497JFH2</accession>
<proteinExistence type="predicted"/>
<gene>
    <name evidence="2" type="ORF">DRO07_02390</name>
</gene>
<evidence type="ECO:0008006" key="4">
    <source>
        <dbReference type="Google" id="ProtNLM"/>
    </source>
</evidence>
<evidence type="ECO:0000313" key="2">
    <source>
        <dbReference type="EMBL" id="RLG69424.1"/>
    </source>
</evidence>
<evidence type="ECO:0000313" key="3">
    <source>
        <dbReference type="Proteomes" id="UP000277633"/>
    </source>
</evidence>